<organism evidence="2 3">
    <name type="scientific">Autumnicola musiva</name>
    <dbReference type="NCBI Taxonomy" id="3075589"/>
    <lineage>
        <taxon>Bacteria</taxon>
        <taxon>Pseudomonadati</taxon>
        <taxon>Bacteroidota</taxon>
        <taxon>Flavobacteriia</taxon>
        <taxon>Flavobacteriales</taxon>
        <taxon>Flavobacteriaceae</taxon>
        <taxon>Autumnicola</taxon>
    </lineage>
</organism>
<protein>
    <submittedName>
        <fullName evidence="2">Alpha/beta hydrolase</fullName>
    </submittedName>
</protein>
<dbReference type="GO" id="GO:0016787">
    <property type="term" value="F:hydrolase activity"/>
    <property type="evidence" value="ECO:0007669"/>
    <property type="project" value="UniProtKB-KW"/>
</dbReference>
<dbReference type="Pfam" id="PF12697">
    <property type="entry name" value="Abhydrolase_6"/>
    <property type="match status" value="1"/>
</dbReference>
<dbReference type="InterPro" id="IPR000073">
    <property type="entry name" value="AB_hydrolase_1"/>
</dbReference>
<gene>
    <name evidence="2" type="ORF">RM539_19525</name>
</gene>
<dbReference type="InterPro" id="IPR029058">
    <property type="entry name" value="AB_hydrolase_fold"/>
</dbReference>
<dbReference type="Proteomes" id="UP001262582">
    <property type="component" value="Unassembled WGS sequence"/>
</dbReference>
<proteinExistence type="predicted"/>
<accession>A0ABU3DB54</accession>
<keyword evidence="2" id="KW-0378">Hydrolase</keyword>
<dbReference type="Gene3D" id="3.40.50.1820">
    <property type="entry name" value="alpha/beta hydrolase"/>
    <property type="match status" value="1"/>
</dbReference>
<keyword evidence="3" id="KW-1185">Reference proteome</keyword>
<reference evidence="2 3" key="1">
    <citation type="submission" date="2023-09" db="EMBL/GenBank/DDBJ databases">
        <authorList>
            <person name="Rey-Velasco X."/>
        </authorList>
    </citation>
    <scope>NUCLEOTIDE SEQUENCE [LARGE SCALE GENOMIC DNA]</scope>
    <source>
        <strain evidence="2 3">F117</strain>
    </source>
</reference>
<dbReference type="SUPFAM" id="SSF53474">
    <property type="entry name" value="alpha/beta-Hydrolases"/>
    <property type="match status" value="1"/>
</dbReference>
<evidence type="ECO:0000313" key="2">
    <source>
        <dbReference type="EMBL" id="MDT0678767.1"/>
    </source>
</evidence>
<dbReference type="InterPro" id="IPR045889">
    <property type="entry name" value="MES/HNL"/>
</dbReference>
<dbReference type="PANTHER" id="PTHR10992:SF872">
    <property type="entry name" value="METHYLESTERASE 11, CHLOROPLASTIC-RELATED"/>
    <property type="match status" value="1"/>
</dbReference>
<evidence type="ECO:0000313" key="3">
    <source>
        <dbReference type="Proteomes" id="UP001262582"/>
    </source>
</evidence>
<sequence length="263" mass="29803">MRLSRKIFITVIFLIFTGQQNIFAQNELEKPTYVLVHGAWHGGWSWQMVSQELRENDFNVYTPSLSGLGEHKNIATENITLETHISDIVNLIEMEDLYNVILVGHSYSGTVIAGVADRIPNRLSKLIFLDAMLVHDGESPLSLQPKEARISQEKLVRKKQNIPPFPVALFGVTDSLQAKWVTERLTPQPFNTFAQELSLENEYGNGLPLIYIACTNPWLPILKKMSKEAKNNPSWSYFELNTGHDAMLLVPDELSNLLVKLSK</sequence>
<dbReference type="EMBL" id="JAVRHK010000040">
    <property type="protein sequence ID" value="MDT0678767.1"/>
    <property type="molecule type" value="Genomic_DNA"/>
</dbReference>
<dbReference type="RefSeq" id="WP_311505100.1">
    <property type="nucleotide sequence ID" value="NZ_JAVRHK010000040.1"/>
</dbReference>
<comment type="caution">
    <text evidence="2">The sequence shown here is derived from an EMBL/GenBank/DDBJ whole genome shotgun (WGS) entry which is preliminary data.</text>
</comment>
<evidence type="ECO:0000259" key="1">
    <source>
        <dbReference type="Pfam" id="PF12697"/>
    </source>
</evidence>
<feature type="domain" description="AB hydrolase-1" evidence="1">
    <location>
        <begin position="34"/>
        <end position="254"/>
    </location>
</feature>
<name>A0ABU3DB54_9FLAO</name>
<dbReference type="PANTHER" id="PTHR10992">
    <property type="entry name" value="METHYLESTERASE FAMILY MEMBER"/>
    <property type="match status" value="1"/>
</dbReference>